<keyword evidence="2" id="KW-1185">Reference proteome</keyword>
<reference evidence="1" key="1">
    <citation type="submission" date="2020-07" db="EMBL/GenBank/DDBJ databases">
        <title>Genome sequence and genetic diversity analysis of an under-domesticated orphan crop, white fonio (Digitaria exilis).</title>
        <authorList>
            <person name="Bennetzen J.L."/>
            <person name="Chen S."/>
            <person name="Ma X."/>
            <person name="Wang X."/>
            <person name="Yssel A.E.J."/>
            <person name="Chaluvadi S.R."/>
            <person name="Johnson M."/>
            <person name="Gangashetty P."/>
            <person name="Hamidou F."/>
            <person name="Sanogo M.D."/>
            <person name="Zwaenepoel A."/>
            <person name="Wallace J."/>
            <person name="Van De Peer Y."/>
            <person name="Van Deynze A."/>
        </authorList>
    </citation>
    <scope>NUCLEOTIDE SEQUENCE</scope>
    <source>
        <tissue evidence="1">Leaves</tissue>
    </source>
</reference>
<protein>
    <submittedName>
        <fullName evidence="1">Uncharacterized protein</fullName>
    </submittedName>
</protein>
<name>A0A835DTT6_9POAL</name>
<comment type="caution">
    <text evidence="1">The sequence shown here is derived from an EMBL/GenBank/DDBJ whole genome shotgun (WGS) entry which is preliminary data.</text>
</comment>
<dbReference type="AlphaFoldDB" id="A0A835DTT6"/>
<proteinExistence type="predicted"/>
<sequence>MHVAAEIDHRDFRAHRAWPCRLRRRRGGLTTESCTIPSSSSDAGLGDWGAFLFLSPRCSQRLLLSAASALFLVATSSASTPAASLSPSAAAAQLWRAINGDDISSRSRRSDPVAVRLAPGSSSSLWGLWRSLAAFYV</sequence>
<evidence type="ECO:0000313" key="1">
    <source>
        <dbReference type="EMBL" id="KAF8644354.1"/>
    </source>
</evidence>
<gene>
    <name evidence="1" type="ORF">HU200_066495</name>
</gene>
<dbReference type="Proteomes" id="UP000636709">
    <property type="component" value="Unassembled WGS sequence"/>
</dbReference>
<accession>A0A835DTT6</accession>
<organism evidence="1 2">
    <name type="scientific">Digitaria exilis</name>
    <dbReference type="NCBI Taxonomy" id="1010633"/>
    <lineage>
        <taxon>Eukaryota</taxon>
        <taxon>Viridiplantae</taxon>
        <taxon>Streptophyta</taxon>
        <taxon>Embryophyta</taxon>
        <taxon>Tracheophyta</taxon>
        <taxon>Spermatophyta</taxon>
        <taxon>Magnoliopsida</taxon>
        <taxon>Liliopsida</taxon>
        <taxon>Poales</taxon>
        <taxon>Poaceae</taxon>
        <taxon>PACMAD clade</taxon>
        <taxon>Panicoideae</taxon>
        <taxon>Panicodae</taxon>
        <taxon>Paniceae</taxon>
        <taxon>Anthephorinae</taxon>
        <taxon>Digitaria</taxon>
    </lineage>
</organism>
<evidence type="ECO:0000313" key="2">
    <source>
        <dbReference type="Proteomes" id="UP000636709"/>
    </source>
</evidence>
<dbReference type="EMBL" id="JACEFO010003112">
    <property type="protein sequence ID" value="KAF8644354.1"/>
    <property type="molecule type" value="Genomic_DNA"/>
</dbReference>